<dbReference type="AlphaFoldDB" id="A0A1F7Z126"/>
<protein>
    <submittedName>
        <fullName evidence="2">Uncharacterized protein</fullName>
    </submittedName>
</protein>
<comment type="caution">
    <text evidence="2">The sequence shown here is derived from an EMBL/GenBank/DDBJ whole genome shotgun (WGS) entry which is preliminary data.</text>
</comment>
<keyword evidence="1" id="KW-1133">Transmembrane helix</keyword>
<sequence>MASLTQIAIVSRKGIRYGIYAIVLIIIARFVFNIGVSLYKKIFPPPPPEPTVAFGKLPKLPFPEKERPENLNYVLETPDGKLPTLPAQETLYFMPPISSSIDDVESAKTKAQALGFNPDGKPIAEALKNVYIFDKTNIPSTLTMNIITGIFSISYNLNADPSVISGVPPASDLATDQAKSYFVSVGISSDFQQGRSTTEFLKLEGGNLVKVDSQSDSELIKVNLFRENLGLNKDISSVTPDMPEANIWVIITGNRTIISAEYHYFQVDQQKSGTYPLKTADEAWEELKKGDTFIANLGTDTDGQITIRRVYLAYYDPGQYAEFYQPVVVFEGDGGFYAYVPAVKADLYGAEAESSE</sequence>
<evidence type="ECO:0000256" key="1">
    <source>
        <dbReference type="SAM" id="Phobius"/>
    </source>
</evidence>
<feature type="transmembrane region" description="Helical" evidence="1">
    <location>
        <begin position="17"/>
        <end position="39"/>
    </location>
</feature>
<reference evidence="2 3" key="1">
    <citation type="journal article" date="2016" name="Nat. Commun.">
        <title>Thousands of microbial genomes shed light on interconnected biogeochemical processes in an aquifer system.</title>
        <authorList>
            <person name="Anantharaman K."/>
            <person name="Brown C.T."/>
            <person name="Hug L.A."/>
            <person name="Sharon I."/>
            <person name="Castelle C.J."/>
            <person name="Probst A.J."/>
            <person name="Thomas B.C."/>
            <person name="Singh A."/>
            <person name="Wilkins M.J."/>
            <person name="Karaoz U."/>
            <person name="Brodie E.L."/>
            <person name="Williams K.H."/>
            <person name="Hubbard S.S."/>
            <person name="Banfield J.F."/>
        </authorList>
    </citation>
    <scope>NUCLEOTIDE SEQUENCE [LARGE SCALE GENOMIC DNA]</scope>
</reference>
<dbReference type="Proteomes" id="UP000177169">
    <property type="component" value="Unassembled WGS sequence"/>
</dbReference>
<gene>
    <name evidence="2" type="ORF">A3D01_04475</name>
</gene>
<keyword evidence="1" id="KW-0812">Transmembrane</keyword>
<keyword evidence="1" id="KW-0472">Membrane</keyword>
<proteinExistence type="predicted"/>
<dbReference type="STRING" id="1802505.A3D01_04475"/>
<dbReference type="EMBL" id="MGGR01000021">
    <property type="protein sequence ID" value="OGM33164.1"/>
    <property type="molecule type" value="Genomic_DNA"/>
</dbReference>
<accession>A0A1F7Z126</accession>
<evidence type="ECO:0000313" key="3">
    <source>
        <dbReference type="Proteomes" id="UP000177169"/>
    </source>
</evidence>
<organism evidence="2 3">
    <name type="scientific">Candidatus Woesebacteria bacterium RIFCSPHIGHO2_02_FULL_39_13</name>
    <dbReference type="NCBI Taxonomy" id="1802505"/>
    <lineage>
        <taxon>Bacteria</taxon>
        <taxon>Candidatus Woeseibacteriota</taxon>
    </lineage>
</organism>
<name>A0A1F7Z126_9BACT</name>
<evidence type="ECO:0000313" key="2">
    <source>
        <dbReference type="EMBL" id="OGM33164.1"/>
    </source>
</evidence>